<dbReference type="EMBL" id="JAGKHQ010000017">
    <property type="protein sequence ID" value="KAG7489179.1"/>
    <property type="molecule type" value="Genomic_DNA"/>
</dbReference>
<keyword evidence="3" id="KW-1185">Reference proteome</keyword>
<accession>A0AAV6QGL6</accession>
<evidence type="ECO:0000313" key="3">
    <source>
        <dbReference type="Proteomes" id="UP000693946"/>
    </source>
</evidence>
<comment type="caution">
    <text evidence="2">The sequence shown here is derived from an EMBL/GenBank/DDBJ whole genome shotgun (WGS) entry which is preliminary data.</text>
</comment>
<evidence type="ECO:0000256" key="1">
    <source>
        <dbReference type="SAM" id="MobiDB-lite"/>
    </source>
</evidence>
<dbReference type="AlphaFoldDB" id="A0AAV6QGL6"/>
<name>A0AAV6QGL6_SOLSE</name>
<dbReference type="Proteomes" id="UP000693946">
    <property type="component" value="Linkage Group LG5"/>
</dbReference>
<protein>
    <submittedName>
        <fullName evidence="2">Forkhead box protein D5-A-like</fullName>
    </submittedName>
</protein>
<evidence type="ECO:0000313" key="2">
    <source>
        <dbReference type="EMBL" id="KAG7489179.1"/>
    </source>
</evidence>
<feature type="region of interest" description="Disordered" evidence="1">
    <location>
        <begin position="26"/>
        <end position="84"/>
    </location>
</feature>
<proteinExistence type="predicted"/>
<organism evidence="2 3">
    <name type="scientific">Solea senegalensis</name>
    <name type="common">Senegalese sole</name>
    <dbReference type="NCBI Taxonomy" id="28829"/>
    <lineage>
        <taxon>Eukaryota</taxon>
        <taxon>Metazoa</taxon>
        <taxon>Chordata</taxon>
        <taxon>Craniata</taxon>
        <taxon>Vertebrata</taxon>
        <taxon>Euteleostomi</taxon>
        <taxon>Actinopterygii</taxon>
        <taxon>Neopterygii</taxon>
        <taxon>Teleostei</taxon>
        <taxon>Neoteleostei</taxon>
        <taxon>Acanthomorphata</taxon>
        <taxon>Carangaria</taxon>
        <taxon>Pleuronectiformes</taxon>
        <taxon>Pleuronectoidei</taxon>
        <taxon>Soleidae</taxon>
        <taxon>Solea</taxon>
    </lineage>
</organism>
<feature type="compositionally biased region" description="Polar residues" evidence="1">
    <location>
        <begin position="39"/>
        <end position="49"/>
    </location>
</feature>
<feature type="compositionally biased region" description="Low complexity" evidence="1">
    <location>
        <begin position="50"/>
        <end position="66"/>
    </location>
</feature>
<gene>
    <name evidence="2" type="ORF">JOB18_006262</name>
</gene>
<reference evidence="2 3" key="1">
    <citation type="journal article" date="2021" name="Sci. Rep.">
        <title>Chromosome anchoring in Senegalese sole (Solea senegalensis) reveals sex-associated markers and genome rearrangements in flatfish.</title>
        <authorList>
            <person name="Guerrero-Cozar I."/>
            <person name="Gomez-Garrido J."/>
            <person name="Berbel C."/>
            <person name="Martinez-Blanch J.F."/>
            <person name="Alioto T."/>
            <person name="Claros M.G."/>
            <person name="Gagnaire P.A."/>
            <person name="Manchado M."/>
        </authorList>
    </citation>
    <scope>NUCLEOTIDE SEQUENCE [LARGE SCALE GENOMIC DNA]</scope>
    <source>
        <strain evidence="2">Sse05_10M</strain>
    </source>
</reference>
<sequence>MTLSTEIEASQHVALPLEEDEIDIVGEDKPTHGRFYGNECSTDAGSSAESGAEFDSSGADSSGESENNFCADAQPSRKGQVSSPPTAALRYMPLQEGIMIPPSNYHLLPQTLNNQGKSSGAQDFRAQHCASEPVVPKPVPKPGPLKCSFSIDSIISKPSPVTPQSPNPHSALFYGHLVSGSAAGLVPTLVQPPRTPFCPPAMLNAAALINERLRLSYPRC</sequence>